<accession>A0A3S0KJ35</accession>
<dbReference type="EMBL" id="RXNV01000005">
    <property type="protein sequence ID" value="RTR31650.1"/>
    <property type="molecule type" value="Genomic_DNA"/>
</dbReference>
<protein>
    <submittedName>
        <fullName evidence="1">Uncharacterized protein</fullName>
    </submittedName>
</protein>
<keyword evidence="2" id="KW-1185">Reference proteome</keyword>
<name>A0A3S0KJ35_9GAMM</name>
<evidence type="ECO:0000313" key="2">
    <source>
        <dbReference type="Proteomes" id="UP000282060"/>
    </source>
</evidence>
<dbReference type="AlphaFoldDB" id="A0A3S0KJ35"/>
<gene>
    <name evidence="1" type="ORF">EKG39_13120</name>
</gene>
<evidence type="ECO:0000313" key="1">
    <source>
        <dbReference type="EMBL" id="RTR31650.1"/>
    </source>
</evidence>
<dbReference type="OrthoDB" id="8094406at2"/>
<organism evidence="1 2">
    <name type="scientific">Shewanella atlantica</name>
    <dbReference type="NCBI Taxonomy" id="271099"/>
    <lineage>
        <taxon>Bacteria</taxon>
        <taxon>Pseudomonadati</taxon>
        <taxon>Pseudomonadota</taxon>
        <taxon>Gammaproteobacteria</taxon>
        <taxon>Alteromonadales</taxon>
        <taxon>Shewanellaceae</taxon>
        <taxon>Shewanella</taxon>
    </lineage>
</organism>
<proteinExistence type="predicted"/>
<reference evidence="1 2" key="1">
    <citation type="submission" date="2018-12" db="EMBL/GenBank/DDBJ databases">
        <authorList>
            <person name="Yu L."/>
        </authorList>
    </citation>
    <scope>NUCLEOTIDE SEQUENCE [LARGE SCALE GENOMIC DNA]</scope>
    <source>
        <strain evidence="1 2">HAW-EB5</strain>
    </source>
</reference>
<dbReference type="Proteomes" id="UP000282060">
    <property type="component" value="Unassembled WGS sequence"/>
</dbReference>
<dbReference type="RefSeq" id="WP_126506201.1">
    <property type="nucleotide sequence ID" value="NZ_RXNV01000005.1"/>
</dbReference>
<sequence>MTFDDVIGQVESMVGLELKSIRPGAEIKLTQVDRKAKRVWLTTSKGKNKSRPFNDLKRIWDAFCQEGFAHVDSVFGGSGSSRNQPETIMACLPQVEWLYIEGKKHLVMMPEGTHPLGQLRKMDVVAAEELKKKLEATAKNVVNQEQVKIQTVVVSQDIATHSGIMERQSGGSPRILEQGVYEFFLAGSKALLVSEGVAPENLSSGTYVVLAGRPVINAPYKVVRILKQRYFLQSLGGLNALYLGPSS</sequence>
<comment type="caution">
    <text evidence="1">The sequence shown here is derived from an EMBL/GenBank/DDBJ whole genome shotgun (WGS) entry which is preliminary data.</text>
</comment>